<keyword evidence="5" id="KW-1185">Reference proteome</keyword>
<name>A0A0P7X5V0_9HYPH</name>
<evidence type="ECO:0000313" key="3">
    <source>
        <dbReference type="EMBL" id="SCC79758.1"/>
    </source>
</evidence>
<dbReference type="Proteomes" id="UP000182800">
    <property type="component" value="Unassembled WGS sequence"/>
</dbReference>
<reference evidence="3 5" key="2">
    <citation type="submission" date="2016-08" db="EMBL/GenBank/DDBJ databases">
        <authorList>
            <person name="Varghese N."/>
            <person name="Submissions Spin"/>
        </authorList>
    </citation>
    <scope>NUCLEOTIDE SEQUENCE [LARGE SCALE GENOMIC DNA]</scope>
    <source>
        <strain evidence="3 5">HL-109</strain>
    </source>
</reference>
<dbReference type="STRING" id="1653334.GA0071312_1138"/>
<comment type="caution">
    <text evidence="2">The sequence shown here is derived from an EMBL/GenBank/DDBJ whole genome shotgun (WGS) entry which is preliminary data.</text>
</comment>
<proteinExistence type="predicted"/>
<feature type="compositionally biased region" description="Polar residues" evidence="1">
    <location>
        <begin position="89"/>
        <end position="117"/>
    </location>
</feature>
<feature type="region of interest" description="Disordered" evidence="1">
    <location>
        <begin position="1"/>
        <end position="165"/>
    </location>
</feature>
<reference evidence="2 4" key="1">
    <citation type="submission" date="2015-09" db="EMBL/GenBank/DDBJ databases">
        <title>Identification and resolution of microdiversity through metagenomic sequencing of parallel consortia.</title>
        <authorList>
            <person name="Nelson W.C."/>
            <person name="Romine M.F."/>
            <person name="Lindemann S.R."/>
        </authorList>
    </citation>
    <scope>NUCLEOTIDE SEQUENCE [LARGE SCALE GENOMIC DNA]</scope>
    <source>
        <strain evidence="2">HL-109</strain>
    </source>
</reference>
<feature type="compositionally biased region" description="Polar residues" evidence="1">
    <location>
        <begin position="68"/>
        <end position="80"/>
    </location>
</feature>
<evidence type="ECO:0000313" key="2">
    <source>
        <dbReference type="EMBL" id="KPQ10301.1"/>
    </source>
</evidence>
<evidence type="ECO:0000256" key="1">
    <source>
        <dbReference type="SAM" id="MobiDB-lite"/>
    </source>
</evidence>
<dbReference type="AlphaFoldDB" id="A0A0P7X5V0"/>
<feature type="compositionally biased region" description="Low complexity" evidence="1">
    <location>
        <begin position="118"/>
        <end position="133"/>
    </location>
</feature>
<evidence type="ECO:0000313" key="4">
    <source>
        <dbReference type="Proteomes" id="UP000050497"/>
    </source>
</evidence>
<accession>A0A0P7X5V0</accession>
<protein>
    <submittedName>
        <fullName evidence="3">Uncharacterized conserved protein</fullName>
    </submittedName>
</protein>
<dbReference type="EMBL" id="FMBM01000001">
    <property type="protein sequence ID" value="SCC79758.1"/>
    <property type="molecule type" value="Genomic_DNA"/>
</dbReference>
<dbReference type="EMBL" id="LJSX01000016">
    <property type="protein sequence ID" value="KPQ10301.1"/>
    <property type="molecule type" value="Genomic_DNA"/>
</dbReference>
<gene>
    <name evidence="3" type="ORF">GA0071312_1138</name>
    <name evidence="2" type="ORF">HLUCCO17_11000</name>
</gene>
<organism evidence="2 4">
    <name type="scientific">Saliniramus fredricksonii</name>
    <dbReference type="NCBI Taxonomy" id="1653334"/>
    <lineage>
        <taxon>Bacteria</taxon>
        <taxon>Pseudomonadati</taxon>
        <taxon>Pseudomonadota</taxon>
        <taxon>Alphaproteobacteria</taxon>
        <taxon>Hyphomicrobiales</taxon>
        <taxon>Salinarimonadaceae</taxon>
        <taxon>Saliniramus</taxon>
    </lineage>
</organism>
<dbReference type="Proteomes" id="UP000050497">
    <property type="component" value="Unassembled WGS sequence"/>
</dbReference>
<evidence type="ECO:0000313" key="5">
    <source>
        <dbReference type="Proteomes" id="UP000182800"/>
    </source>
</evidence>
<feature type="compositionally biased region" description="Low complexity" evidence="1">
    <location>
        <begin position="153"/>
        <end position="165"/>
    </location>
</feature>
<feature type="compositionally biased region" description="Basic and acidic residues" evidence="1">
    <location>
        <begin position="49"/>
        <end position="62"/>
    </location>
</feature>
<sequence length="472" mass="47194">MASLTTGENETGKHETGKHETGRNIVTKSPTRRTGSSGTPIKGGQDAKGSQDNKAAENKTADAKAVSQKPSGSKTGQADSAQGKEPQGKSPQGKSPQGKTAQAHTDQARTDQASTDQAKPAPAAKPASAQAGPGPQPSPAVTRNPERVARAKTAATGAPPSSGGASASGFVAAGLIGGLLAGAAFIAYDLFLRPVPDAENRLAAIEARMDERAGDDAEPALPDDLVARLDALESRAGEALTTAREAAERPIPDMPEMPDVPRDTIDANTAAIVSLQGDLAALEGAVSGLQEAVPLEGRVAAAARAAAADHVLGALADGRGYAAALDALRAQDVSDDALAALEPFAADGAPPARALSDALISALAGEAATSEPAAEGEAGEGGGFLSLFVDRAVTVERVDAPSRDVDTGAAQPVIAALESGDMQAALTAWQALPADVQAQAADVGDTLDQLVAARAAALDIAQTALTALANGR</sequence>
<dbReference type="RefSeq" id="WP_074443934.1">
    <property type="nucleotide sequence ID" value="NZ_FMBM01000001.1"/>
</dbReference>
<feature type="compositionally biased region" description="Basic and acidic residues" evidence="1">
    <location>
        <begin position="10"/>
        <end position="22"/>
    </location>
</feature>
<feature type="compositionally biased region" description="Polar residues" evidence="1">
    <location>
        <begin position="24"/>
        <end position="39"/>
    </location>
</feature>